<sequence>MSKIAILVVSFGTTYVETRRTTIEAIETAIQQAFPEATVFRAFTSKIVVRRIQENEHQHVDSPVEALKHIQEQGFDELWVQSLHLTAGIEYEQAMAAVNQVRQSFRRVVIGPPLLHTQQDFLTVVTYLKQWYPVTQADEGVLWMGHGTVHQAFASYACLDHMLWGSHHYLGAVESYPEFPLESQRLQRDGIHHVILQPFMLVAGNHAHQDMASEQPGSWQSRLEATGIKVTPVLRGLGSYQQIQQLFVQHLRQAAKGGDKNE</sequence>
<dbReference type="CDD" id="cd03412">
    <property type="entry name" value="CbiK_N"/>
    <property type="match status" value="1"/>
</dbReference>
<reference evidence="3 4" key="1">
    <citation type="submission" date="2017-09" db="EMBL/GenBank/DDBJ databases">
        <title>Genome sequence of Lactobacillus brevis D7.</title>
        <authorList>
            <person name="Kwon M.-S."/>
            <person name="Lim S.K."/>
            <person name="Choi H.-J."/>
        </authorList>
    </citation>
    <scope>NUCLEOTIDE SEQUENCE [LARGE SCALE GENOMIC DNA]</scope>
    <source>
        <strain evidence="3 4">D7</strain>
    </source>
</reference>
<evidence type="ECO:0000313" key="4">
    <source>
        <dbReference type="Proteomes" id="UP000217918"/>
    </source>
</evidence>
<protein>
    <submittedName>
        <fullName evidence="3">Sirohydrochlorin cobaltochelatase</fullName>
    </submittedName>
</protein>
<feature type="active site" description="Proton acceptor" evidence="1">
    <location>
        <position position="146"/>
    </location>
</feature>
<organism evidence="3 4">
    <name type="scientific">Levilactobacillus brevis</name>
    <name type="common">Lactobacillus brevis</name>
    <dbReference type="NCBI Taxonomy" id="1580"/>
    <lineage>
        <taxon>Bacteria</taxon>
        <taxon>Bacillati</taxon>
        <taxon>Bacillota</taxon>
        <taxon>Bacilli</taxon>
        <taxon>Lactobacillales</taxon>
        <taxon>Lactobacillaceae</taxon>
        <taxon>Levilactobacillus</taxon>
    </lineage>
</organism>
<gene>
    <name evidence="3" type="ORF">CNR29_02665</name>
</gene>
<accession>A0A2A3TWD1</accession>
<feature type="binding site" evidence="2">
    <location>
        <position position="206"/>
    </location>
    <ligand>
        <name>Co(2+)</name>
        <dbReference type="ChEBI" id="CHEBI:48828"/>
    </ligand>
</feature>
<dbReference type="InterPro" id="IPR010388">
    <property type="entry name" value="Anaerobic_Co-chelatase"/>
</dbReference>
<evidence type="ECO:0000256" key="2">
    <source>
        <dbReference type="PIRSR" id="PIRSR033579-3"/>
    </source>
</evidence>
<keyword evidence="2" id="KW-0479">Metal-binding</keyword>
<dbReference type="CDD" id="cd03413">
    <property type="entry name" value="CbiK_C"/>
    <property type="match status" value="1"/>
</dbReference>
<dbReference type="Pfam" id="PF06180">
    <property type="entry name" value="CbiK"/>
    <property type="match status" value="1"/>
</dbReference>
<comment type="caution">
    <text evidence="3">The sequence shown here is derived from an EMBL/GenBank/DDBJ whole genome shotgun (WGS) entry which is preliminary data.</text>
</comment>
<feature type="binding site" evidence="2">
    <location>
        <position position="146"/>
    </location>
    <ligand>
        <name>Co(2+)</name>
        <dbReference type="ChEBI" id="CHEBI:48828"/>
    </ligand>
</feature>
<feature type="binding site" evidence="2">
    <location>
        <position position="174"/>
    </location>
    <ligand>
        <name>Co(2+)</name>
        <dbReference type="ChEBI" id="CHEBI:48828"/>
    </ligand>
</feature>
<dbReference type="Proteomes" id="UP000217918">
    <property type="component" value="Unassembled WGS sequence"/>
</dbReference>
<dbReference type="AlphaFoldDB" id="A0A2A3TWD1"/>
<dbReference type="GO" id="GO:0046872">
    <property type="term" value="F:metal ion binding"/>
    <property type="evidence" value="ECO:0007669"/>
    <property type="project" value="UniProtKB-KW"/>
</dbReference>
<evidence type="ECO:0000313" key="3">
    <source>
        <dbReference type="EMBL" id="PBQ22979.1"/>
    </source>
</evidence>
<keyword evidence="2" id="KW-0170">Cobalt</keyword>
<dbReference type="GO" id="GO:0019251">
    <property type="term" value="P:anaerobic cobalamin biosynthetic process"/>
    <property type="evidence" value="ECO:0007669"/>
    <property type="project" value="InterPro"/>
</dbReference>
<dbReference type="SUPFAM" id="SSF53800">
    <property type="entry name" value="Chelatase"/>
    <property type="match status" value="1"/>
</dbReference>
<dbReference type="GO" id="GO:0016852">
    <property type="term" value="F:sirohydrochlorin cobaltochelatase activity"/>
    <property type="evidence" value="ECO:0007669"/>
    <property type="project" value="InterPro"/>
</dbReference>
<proteinExistence type="predicted"/>
<evidence type="ECO:0000256" key="1">
    <source>
        <dbReference type="PIRSR" id="PIRSR033579-1"/>
    </source>
</evidence>
<name>A0A2A3TWD1_LEVBR</name>
<dbReference type="RefSeq" id="WP_096109702.1">
    <property type="nucleotide sequence ID" value="NZ_NVYO01000001.1"/>
</dbReference>
<dbReference type="PIRSF" id="PIRSF033579">
    <property type="entry name" value="Anaer_Co_chel"/>
    <property type="match status" value="1"/>
</dbReference>
<dbReference type="Gene3D" id="3.40.50.1400">
    <property type="match status" value="2"/>
</dbReference>
<dbReference type="EMBL" id="NVYO01000001">
    <property type="protein sequence ID" value="PBQ22979.1"/>
    <property type="molecule type" value="Genomic_DNA"/>
</dbReference>